<dbReference type="EMBL" id="SNYQ01000009">
    <property type="protein sequence ID" value="TDQ56641.1"/>
    <property type="molecule type" value="Genomic_DNA"/>
</dbReference>
<dbReference type="InterPro" id="IPR013498">
    <property type="entry name" value="Topo_IA_Znf"/>
</dbReference>
<dbReference type="PANTHER" id="PTHR42785:SF1">
    <property type="entry name" value="DNA TOPOISOMERASE"/>
    <property type="match status" value="1"/>
</dbReference>
<dbReference type="OrthoDB" id="6412825at2"/>
<dbReference type="GO" id="GO:0003917">
    <property type="term" value="F:DNA topoisomerase type I (single strand cut, ATP-independent) activity"/>
    <property type="evidence" value="ECO:0007669"/>
    <property type="project" value="InterPro"/>
</dbReference>
<protein>
    <submittedName>
        <fullName evidence="2">Putative DNA topoisomerase</fullName>
    </submittedName>
</protein>
<evidence type="ECO:0000313" key="2">
    <source>
        <dbReference type="EMBL" id="TDQ56641.1"/>
    </source>
</evidence>
<feature type="domain" description="DNA topoisomerase type IA zn finger" evidence="1">
    <location>
        <begin position="61"/>
        <end position="93"/>
    </location>
</feature>
<dbReference type="Gene3D" id="3.30.65.10">
    <property type="entry name" value="Bacterial Topoisomerase I, domain 1"/>
    <property type="match status" value="3"/>
</dbReference>
<feature type="domain" description="DNA topoisomerase type IA zn finger" evidence="1">
    <location>
        <begin position="13"/>
        <end position="49"/>
    </location>
</feature>
<dbReference type="GO" id="GO:0005694">
    <property type="term" value="C:chromosome"/>
    <property type="evidence" value="ECO:0007669"/>
    <property type="project" value="InterPro"/>
</dbReference>
<feature type="domain" description="DNA topoisomerase type IA zn finger" evidence="1">
    <location>
        <begin position="106"/>
        <end position="144"/>
    </location>
</feature>
<dbReference type="Pfam" id="PF01396">
    <property type="entry name" value="Zn_ribbon_Top1"/>
    <property type="match status" value="3"/>
</dbReference>
<dbReference type="Proteomes" id="UP000295657">
    <property type="component" value="Unassembled WGS sequence"/>
</dbReference>
<evidence type="ECO:0000313" key="3">
    <source>
        <dbReference type="Proteomes" id="UP000295657"/>
    </source>
</evidence>
<evidence type="ECO:0000259" key="1">
    <source>
        <dbReference type="Pfam" id="PF01396"/>
    </source>
</evidence>
<dbReference type="AlphaFoldDB" id="A0A4R6V9X3"/>
<gene>
    <name evidence="2" type="ORF">EDC45_1851</name>
</gene>
<dbReference type="GO" id="GO:0003677">
    <property type="term" value="F:DNA binding"/>
    <property type="evidence" value="ECO:0007669"/>
    <property type="project" value="InterPro"/>
</dbReference>
<organism evidence="2 3">
    <name type="scientific">Mesocricetibacter intestinalis</name>
    <dbReference type="NCBI Taxonomy" id="1521930"/>
    <lineage>
        <taxon>Bacteria</taxon>
        <taxon>Pseudomonadati</taxon>
        <taxon>Pseudomonadota</taxon>
        <taxon>Gammaproteobacteria</taxon>
        <taxon>Pasteurellales</taxon>
        <taxon>Pasteurellaceae</taxon>
        <taxon>Mesocricetibacter</taxon>
    </lineage>
</organism>
<keyword evidence="2" id="KW-0413">Isomerase</keyword>
<reference evidence="2 3" key="1">
    <citation type="submission" date="2019-03" db="EMBL/GenBank/DDBJ databases">
        <title>Genomic Encyclopedia of Type Strains, Phase IV (KMG-IV): sequencing the most valuable type-strain genomes for metagenomic binning, comparative biology and taxonomic classification.</title>
        <authorList>
            <person name="Goeker M."/>
        </authorList>
    </citation>
    <scope>NUCLEOTIDE SEQUENCE [LARGE SCALE GENOMIC DNA]</scope>
    <source>
        <strain evidence="2 3">DSM 28403</strain>
    </source>
</reference>
<comment type="caution">
    <text evidence="2">The sequence shown here is derived from an EMBL/GenBank/DDBJ whole genome shotgun (WGS) entry which is preliminary data.</text>
</comment>
<dbReference type="SUPFAM" id="SSF57783">
    <property type="entry name" value="Zinc beta-ribbon"/>
    <property type="match status" value="3"/>
</dbReference>
<name>A0A4R6V9X3_9PAST</name>
<accession>A0A4R6V9X3</accession>
<dbReference type="PANTHER" id="PTHR42785">
    <property type="entry name" value="DNA TOPOISOMERASE, TYPE IA, CORE"/>
    <property type="match status" value="1"/>
</dbReference>
<keyword evidence="3" id="KW-1185">Reference proteome</keyword>
<proteinExistence type="predicted"/>
<sequence>MSKPLFQYTKQEESCPQCGSPLQIKQGKKGPFFGCSAYPHCDFIKPLHNQNESGIIRLLEQHCPECDHPLALKQGQFGIFIGCSAYPDCRFIVHEREDNATEGEAVICPACAKSEMVARRGRQGKYFYACRRFPHCKFTLPSQPYAQDCPYCGYRVAMLKKQKETRRIWQCANKSCRRLFETE</sequence>
<dbReference type="InterPro" id="IPR000380">
    <property type="entry name" value="Topo_IA"/>
</dbReference>
<dbReference type="GO" id="GO:0006265">
    <property type="term" value="P:DNA topological change"/>
    <property type="evidence" value="ECO:0007669"/>
    <property type="project" value="InterPro"/>
</dbReference>
<dbReference type="RefSeq" id="WP_133545677.1">
    <property type="nucleotide sequence ID" value="NZ_SNYQ01000009.1"/>
</dbReference>